<reference evidence="10 11" key="1">
    <citation type="submission" date="2020-02" db="EMBL/GenBank/DDBJ databases">
        <authorList>
            <person name="Kim H.M."/>
            <person name="Jeon C.O."/>
        </authorList>
    </citation>
    <scope>NUCLEOTIDE SEQUENCE [LARGE SCALE GENOMIC DNA]</scope>
    <source>
        <strain evidence="10 11">PeD5</strain>
    </source>
</reference>
<evidence type="ECO:0000256" key="8">
    <source>
        <dbReference type="SAM" id="MobiDB-lite"/>
    </source>
</evidence>
<keyword evidence="4" id="KW-1003">Cell membrane</keyword>
<keyword evidence="5 9" id="KW-0812">Transmembrane</keyword>
<dbReference type="PANTHER" id="PTHR30047:SF7">
    <property type="entry name" value="HIGH-AFFINITY CHOLINE TRANSPORT PROTEIN"/>
    <property type="match status" value="1"/>
</dbReference>
<feature type="transmembrane region" description="Helical" evidence="9">
    <location>
        <begin position="276"/>
        <end position="298"/>
    </location>
</feature>
<feature type="transmembrane region" description="Helical" evidence="9">
    <location>
        <begin position="519"/>
        <end position="538"/>
    </location>
</feature>
<feature type="transmembrane region" description="Helical" evidence="9">
    <location>
        <begin position="193"/>
        <end position="211"/>
    </location>
</feature>
<keyword evidence="6 9" id="KW-1133">Transmembrane helix</keyword>
<feature type="transmembrane region" description="Helical" evidence="9">
    <location>
        <begin position="494"/>
        <end position="513"/>
    </location>
</feature>
<dbReference type="PROSITE" id="PS01303">
    <property type="entry name" value="BCCT"/>
    <property type="match status" value="1"/>
</dbReference>
<dbReference type="EMBL" id="JAAIKB010000004">
    <property type="protein sequence ID" value="NGM20873.1"/>
    <property type="molecule type" value="Genomic_DNA"/>
</dbReference>
<comment type="similarity">
    <text evidence="2">Belongs to the BCCT transporter (TC 2.A.15) family.</text>
</comment>
<evidence type="ECO:0000256" key="7">
    <source>
        <dbReference type="ARBA" id="ARBA00023136"/>
    </source>
</evidence>
<feature type="transmembrane region" description="Helical" evidence="9">
    <location>
        <begin position="358"/>
        <end position="382"/>
    </location>
</feature>
<evidence type="ECO:0000256" key="9">
    <source>
        <dbReference type="SAM" id="Phobius"/>
    </source>
</evidence>
<protein>
    <submittedName>
        <fullName evidence="10">BCCT family transporter</fullName>
    </submittedName>
</protein>
<evidence type="ECO:0000256" key="6">
    <source>
        <dbReference type="ARBA" id="ARBA00022989"/>
    </source>
</evidence>
<evidence type="ECO:0000256" key="5">
    <source>
        <dbReference type="ARBA" id="ARBA00022692"/>
    </source>
</evidence>
<dbReference type="InterPro" id="IPR000060">
    <property type="entry name" value="BCCT_transptr"/>
</dbReference>
<comment type="caution">
    <text evidence="10">The sequence shown here is derived from an EMBL/GenBank/DDBJ whole genome shotgun (WGS) entry which is preliminary data.</text>
</comment>
<evidence type="ECO:0000256" key="4">
    <source>
        <dbReference type="ARBA" id="ARBA00022475"/>
    </source>
</evidence>
<keyword evidence="11" id="KW-1185">Reference proteome</keyword>
<feature type="transmembrane region" description="Helical" evidence="9">
    <location>
        <begin position="241"/>
        <end position="264"/>
    </location>
</feature>
<feature type="transmembrane region" description="Helical" evidence="9">
    <location>
        <begin position="56"/>
        <end position="80"/>
    </location>
</feature>
<feature type="transmembrane region" description="Helical" evidence="9">
    <location>
        <begin position="394"/>
        <end position="413"/>
    </location>
</feature>
<accession>A0A6M1LKQ6</accession>
<dbReference type="PANTHER" id="PTHR30047">
    <property type="entry name" value="HIGH-AFFINITY CHOLINE TRANSPORT PROTEIN-RELATED"/>
    <property type="match status" value="1"/>
</dbReference>
<keyword evidence="3" id="KW-0813">Transport</keyword>
<evidence type="ECO:0000256" key="3">
    <source>
        <dbReference type="ARBA" id="ARBA00022448"/>
    </source>
</evidence>
<evidence type="ECO:0000256" key="1">
    <source>
        <dbReference type="ARBA" id="ARBA00004651"/>
    </source>
</evidence>
<feature type="region of interest" description="Disordered" evidence="8">
    <location>
        <begin position="1"/>
        <end position="54"/>
    </location>
</feature>
<feature type="transmembrane region" description="Helical" evidence="9">
    <location>
        <begin position="310"/>
        <end position="334"/>
    </location>
</feature>
<evidence type="ECO:0000256" key="2">
    <source>
        <dbReference type="ARBA" id="ARBA00005658"/>
    </source>
</evidence>
<dbReference type="GO" id="GO:0022857">
    <property type="term" value="F:transmembrane transporter activity"/>
    <property type="evidence" value="ECO:0007669"/>
    <property type="project" value="InterPro"/>
</dbReference>
<gene>
    <name evidence="10" type="ORF">G3576_12680</name>
</gene>
<dbReference type="GO" id="GO:0005886">
    <property type="term" value="C:plasma membrane"/>
    <property type="evidence" value="ECO:0007669"/>
    <property type="project" value="UniProtKB-SubCell"/>
</dbReference>
<name>A0A6M1LKQ6_9PROT</name>
<sequence>MARRRGRGSTPLGGTLVEPGRGSGVGGLQLEQVRQAAPQEAEISDQRPPSSRQTPVAALGPVFLVSASLVALIVTAGATAPAAVGDIFTTLQAWVMDRLGWFYLLSVAVFVGFVLYLAVSRHGDVKLGPNHAEPDYSYGSWFAMLFSAGMGIGLVFFGVAEPVMHFTTPPVGEAATVEAARAAMRSTFFHWGLHAWAIYAVVGMSLAYFAFRRGLPLTVRSAFHPLLGDAIHGPIGHAIDIFAVLGTVFGVATSLGLGVLQINAGLAYLTGLPESLPMQVGLIAAITAMAAISVALGLDAGIRRLSQLNVILAAVLVIFVAAVGPTVFLLQALVQNTGGYLNEFVARSFNLYAYEPNAWLAAWTLFYWAWWISWSPFVGMFIARISRGRTIREFVLGVLLVPTAFAFVWLTVFGNTAIAMHLSGATRVVTDTVAANLPLAIFAFLEQFPLSTLTSALATLLVVTFFITSADSAALVIDTITAGGSDRAPAWRRIFWAVTVGVVAAVLLFAGGLQSLQTATIASALPFTVVMLAMCWGLHSALRLEALRETIRLAAAPAAGPVPGAWQRRLHTILHNPSREEVLHFLRDTAAPALDAVARELRARGVEAELLREEERIRLIASPGAAEEFRYGIRLRSHAAPSFSFAGGPGDDEERSWRAEIFLREGGLDQDVMGLDREALIADVLARYERHLAFLQAAERTRR</sequence>
<feature type="transmembrane region" description="Helical" evidence="9">
    <location>
        <begin position="100"/>
        <end position="119"/>
    </location>
</feature>
<evidence type="ECO:0000313" key="10">
    <source>
        <dbReference type="EMBL" id="NGM20873.1"/>
    </source>
</evidence>
<organism evidence="10 11">
    <name type="scientific">Falsiroseomonas algicola</name>
    <dbReference type="NCBI Taxonomy" id="2716930"/>
    <lineage>
        <taxon>Bacteria</taxon>
        <taxon>Pseudomonadati</taxon>
        <taxon>Pseudomonadota</taxon>
        <taxon>Alphaproteobacteria</taxon>
        <taxon>Acetobacterales</taxon>
        <taxon>Roseomonadaceae</taxon>
        <taxon>Falsiroseomonas</taxon>
    </lineage>
</organism>
<comment type="subcellular location">
    <subcellularLocation>
        <location evidence="1">Cell membrane</location>
        <topology evidence="1">Multi-pass membrane protein</topology>
    </subcellularLocation>
</comment>
<dbReference type="InterPro" id="IPR018093">
    <property type="entry name" value="BCCT_CS"/>
</dbReference>
<dbReference type="Pfam" id="PF02028">
    <property type="entry name" value="BCCT"/>
    <property type="match status" value="1"/>
</dbReference>
<reference evidence="10 11" key="2">
    <citation type="submission" date="2020-03" db="EMBL/GenBank/DDBJ databases">
        <title>Roseomonas stagni sp. nov., isolated from pond water in Japan.</title>
        <authorList>
            <person name="Furuhata K."/>
            <person name="Miyamoto H."/>
            <person name="Goto K."/>
        </authorList>
    </citation>
    <scope>NUCLEOTIDE SEQUENCE [LARGE SCALE GENOMIC DNA]</scope>
    <source>
        <strain evidence="10 11">PeD5</strain>
    </source>
</reference>
<feature type="transmembrane region" description="Helical" evidence="9">
    <location>
        <begin position="140"/>
        <end position="160"/>
    </location>
</feature>
<dbReference type="NCBIfam" id="TIGR00842">
    <property type="entry name" value="bcct"/>
    <property type="match status" value="1"/>
</dbReference>
<dbReference type="Proteomes" id="UP000475385">
    <property type="component" value="Unassembled WGS sequence"/>
</dbReference>
<keyword evidence="7 9" id="KW-0472">Membrane</keyword>
<feature type="transmembrane region" description="Helical" evidence="9">
    <location>
        <begin position="456"/>
        <end position="482"/>
    </location>
</feature>
<evidence type="ECO:0000313" key="11">
    <source>
        <dbReference type="Proteomes" id="UP000475385"/>
    </source>
</evidence>
<proteinExistence type="inferred from homology"/>
<dbReference type="AlphaFoldDB" id="A0A6M1LKQ6"/>